<dbReference type="InterPro" id="IPR036390">
    <property type="entry name" value="WH_DNA-bd_sf"/>
</dbReference>
<dbReference type="InterPro" id="IPR036388">
    <property type="entry name" value="WH-like_DNA-bd_sf"/>
</dbReference>
<proteinExistence type="predicted"/>
<feature type="compositionally biased region" description="Polar residues" evidence="1">
    <location>
        <begin position="158"/>
        <end position="169"/>
    </location>
</feature>
<name>A0A382FWA9_9ZZZZ</name>
<evidence type="ECO:0000313" key="2">
    <source>
        <dbReference type="EMBL" id="SVB66674.1"/>
    </source>
</evidence>
<evidence type="ECO:0000256" key="1">
    <source>
        <dbReference type="SAM" id="MobiDB-lite"/>
    </source>
</evidence>
<dbReference type="Gene3D" id="1.10.10.10">
    <property type="entry name" value="Winged helix-like DNA-binding domain superfamily/Winged helix DNA-binding domain"/>
    <property type="match status" value="1"/>
</dbReference>
<dbReference type="AlphaFoldDB" id="A0A382FWA9"/>
<sequence>MGKEPIAYNDGRPVFEGQIKPDYTKFTWQHNLWDSTDDRIRASTIAVAAVLTDHANMETCVAWPSLETIAKYSHLSVRTVQRILGDLEEMGWINYLRRGGGMRSRRSIHDQSRGFPNTYQLVLPDRVDTGNRGPDIEGPNMDIDDKKVANRDRRVDISDSNVDTHVQQTIKEERGNQKEKHLKQKASSNVPEDGVLSSNGYGNVPPRVRSLAVLINEACLDQEPSAVFMELLQRFCPKLVHVGDIRDKVEREIGELQVGQRSAVGIAYALDSLLTFYEGHPRARLLKPGGIYNAFKDIPDLYMDEEGRYQ</sequence>
<dbReference type="EMBL" id="UINC01051933">
    <property type="protein sequence ID" value="SVB66674.1"/>
    <property type="molecule type" value="Genomic_DNA"/>
</dbReference>
<reference evidence="2" key="1">
    <citation type="submission" date="2018-05" db="EMBL/GenBank/DDBJ databases">
        <authorList>
            <person name="Lanie J.A."/>
            <person name="Ng W.-L."/>
            <person name="Kazmierczak K.M."/>
            <person name="Andrzejewski T.M."/>
            <person name="Davidsen T.M."/>
            <person name="Wayne K.J."/>
            <person name="Tettelin H."/>
            <person name="Glass J.I."/>
            <person name="Rusch D."/>
            <person name="Podicherti R."/>
            <person name="Tsui H.-C.T."/>
            <person name="Winkler M.E."/>
        </authorList>
    </citation>
    <scope>NUCLEOTIDE SEQUENCE</scope>
</reference>
<organism evidence="2">
    <name type="scientific">marine metagenome</name>
    <dbReference type="NCBI Taxonomy" id="408172"/>
    <lineage>
        <taxon>unclassified sequences</taxon>
        <taxon>metagenomes</taxon>
        <taxon>ecological metagenomes</taxon>
    </lineage>
</organism>
<protein>
    <recommendedName>
        <fullName evidence="3">Helix-turn-helix domain-containing protein</fullName>
    </recommendedName>
</protein>
<dbReference type="SUPFAM" id="SSF46785">
    <property type="entry name" value="Winged helix' DNA-binding domain"/>
    <property type="match status" value="1"/>
</dbReference>
<feature type="compositionally biased region" description="Basic and acidic residues" evidence="1">
    <location>
        <begin position="170"/>
        <end position="179"/>
    </location>
</feature>
<feature type="region of interest" description="Disordered" evidence="1">
    <location>
        <begin position="124"/>
        <end position="144"/>
    </location>
</feature>
<gene>
    <name evidence="2" type="ORF">METZ01_LOCUS219528</name>
</gene>
<feature type="compositionally biased region" description="Polar residues" evidence="1">
    <location>
        <begin position="185"/>
        <end position="201"/>
    </location>
</feature>
<feature type="region of interest" description="Disordered" evidence="1">
    <location>
        <begin position="157"/>
        <end position="201"/>
    </location>
</feature>
<dbReference type="Pfam" id="PF13730">
    <property type="entry name" value="HTH_36"/>
    <property type="match status" value="1"/>
</dbReference>
<accession>A0A382FWA9</accession>
<evidence type="ECO:0008006" key="3">
    <source>
        <dbReference type="Google" id="ProtNLM"/>
    </source>
</evidence>